<protein>
    <submittedName>
        <fullName evidence="1">Uncharacterized protein</fullName>
    </submittedName>
</protein>
<proteinExistence type="predicted"/>
<comment type="caution">
    <text evidence="1">The sequence shown here is derived from an EMBL/GenBank/DDBJ whole genome shotgun (WGS) entry which is preliminary data.</text>
</comment>
<gene>
    <name evidence="1" type="ORF">SDC9_183857</name>
</gene>
<name>A0A645HBD7_9ZZZZ</name>
<dbReference type="AlphaFoldDB" id="A0A645HBD7"/>
<accession>A0A645HBD7</accession>
<reference evidence="1" key="1">
    <citation type="submission" date="2019-08" db="EMBL/GenBank/DDBJ databases">
        <authorList>
            <person name="Kucharzyk K."/>
            <person name="Murdoch R.W."/>
            <person name="Higgins S."/>
            <person name="Loffler F."/>
        </authorList>
    </citation>
    <scope>NUCLEOTIDE SEQUENCE</scope>
</reference>
<sequence>MGMGQRGAQARAQQSRMRRVHGVAGAALVLAAQGAGRIDPVGAVRAAAGLQAGSAPAHHFAGHGGGQFRVFGGQGLGIEAGAA</sequence>
<evidence type="ECO:0000313" key="1">
    <source>
        <dbReference type="EMBL" id="MPN36348.1"/>
    </source>
</evidence>
<organism evidence="1">
    <name type="scientific">bioreactor metagenome</name>
    <dbReference type="NCBI Taxonomy" id="1076179"/>
    <lineage>
        <taxon>unclassified sequences</taxon>
        <taxon>metagenomes</taxon>
        <taxon>ecological metagenomes</taxon>
    </lineage>
</organism>
<dbReference type="EMBL" id="VSSQ01090437">
    <property type="protein sequence ID" value="MPN36348.1"/>
    <property type="molecule type" value="Genomic_DNA"/>
</dbReference>